<dbReference type="EMBL" id="MU128923">
    <property type="protein sequence ID" value="KAF9518628.1"/>
    <property type="molecule type" value="Genomic_DNA"/>
</dbReference>
<protein>
    <submittedName>
        <fullName evidence="1">Uncharacterized protein</fullName>
    </submittedName>
</protein>
<name>A0A9P6B6I0_9AGAM</name>
<proteinExistence type="predicted"/>
<reference evidence="1" key="1">
    <citation type="journal article" date="2020" name="Nat. Commun.">
        <title>Large-scale genome sequencing of mycorrhizal fungi provides insights into the early evolution of symbiotic traits.</title>
        <authorList>
            <person name="Miyauchi S."/>
            <person name="Kiss E."/>
            <person name="Kuo A."/>
            <person name="Drula E."/>
            <person name="Kohler A."/>
            <person name="Sanchez-Garcia M."/>
            <person name="Morin E."/>
            <person name="Andreopoulos B."/>
            <person name="Barry K.W."/>
            <person name="Bonito G."/>
            <person name="Buee M."/>
            <person name="Carver A."/>
            <person name="Chen C."/>
            <person name="Cichocki N."/>
            <person name="Clum A."/>
            <person name="Culley D."/>
            <person name="Crous P.W."/>
            <person name="Fauchery L."/>
            <person name="Girlanda M."/>
            <person name="Hayes R.D."/>
            <person name="Keri Z."/>
            <person name="LaButti K."/>
            <person name="Lipzen A."/>
            <person name="Lombard V."/>
            <person name="Magnuson J."/>
            <person name="Maillard F."/>
            <person name="Murat C."/>
            <person name="Nolan M."/>
            <person name="Ohm R.A."/>
            <person name="Pangilinan J."/>
            <person name="Pereira M.F."/>
            <person name="Perotto S."/>
            <person name="Peter M."/>
            <person name="Pfister S."/>
            <person name="Riley R."/>
            <person name="Sitrit Y."/>
            <person name="Stielow J.B."/>
            <person name="Szollosi G."/>
            <person name="Zifcakova L."/>
            <person name="Stursova M."/>
            <person name="Spatafora J.W."/>
            <person name="Tedersoo L."/>
            <person name="Vaario L.M."/>
            <person name="Yamada A."/>
            <person name="Yan M."/>
            <person name="Wang P."/>
            <person name="Xu J."/>
            <person name="Bruns T."/>
            <person name="Baldrian P."/>
            <person name="Vilgalys R."/>
            <person name="Dunand C."/>
            <person name="Henrissat B."/>
            <person name="Grigoriev I.V."/>
            <person name="Hibbett D."/>
            <person name="Nagy L.G."/>
            <person name="Martin F.M."/>
        </authorList>
    </citation>
    <scope>NUCLEOTIDE SEQUENCE</scope>
    <source>
        <strain evidence="1">UP504</strain>
    </source>
</reference>
<organism evidence="1 2">
    <name type="scientific">Hydnum rufescens UP504</name>
    <dbReference type="NCBI Taxonomy" id="1448309"/>
    <lineage>
        <taxon>Eukaryota</taxon>
        <taxon>Fungi</taxon>
        <taxon>Dikarya</taxon>
        <taxon>Basidiomycota</taxon>
        <taxon>Agaricomycotina</taxon>
        <taxon>Agaricomycetes</taxon>
        <taxon>Cantharellales</taxon>
        <taxon>Hydnaceae</taxon>
        <taxon>Hydnum</taxon>
    </lineage>
</organism>
<accession>A0A9P6B6I0</accession>
<evidence type="ECO:0000313" key="2">
    <source>
        <dbReference type="Proteomes" id="UP000886523"/>
    </source>
</evidence>
<dbReference type="AlphaFoldDB" id="A0A9P6B6I0"/>
<evidence type="ECO:0000313" key="1">
    <source>
        <dbReference type="EMBL" id="KAF9518628.1"/>
    </source>
</evidence>
<gene>
    <name evidence="1" type="ORF">BS47DRAFT_1338076</name>
</gene>
<keyword evidence="2" id="KW-1185">Reference proteome</keyword>
<comment type="caution">
    <text evidence="1">The sequence shown here is derived from an EMBL/GenBank/DDBJ whole genome shotgun (WGS) entry which is preliminary data.</text>
</comment>
<sequence length="155" mass="17624">MAPITLIFVLPFRTGPKTRRHRNLGKFQDAEGLPRHGKFVDRGSPSTSPFDVGKGYATLFHHPPKVPKNKRNFDSITVLFLFKNQKAMTTTMRFCMSKERAREAKHLNWIISGKSHSIKGTDVKRSSCSSVQQHPFFPILKSLALVQYWCPTSPP</sequence>
<dbReference type="Proteomes" id="UP000886523">
    <property type="component" value="Unassembled WGS sequence"/>
</dbReference>